<feature type="compositionally biased region" description="Low complexity" evidence="1">
    <location>
        <begin position="455"/>
        <end position="468"/>
    </location>
</feature>
<feature type="transmembrane region" description="Helical" evidence="2">
    <location>
        <begin position="21"/>
        <end position="41"/>
    </location>
</feature>
<feature type="compositionally biased region" description="Polar residues" evidence="1">
    <location>
        <begin position="368"/>
        <end position="387"/>
    </location>
</feature>
<keyword evidence="2" id="KW-0812">Transmembrane</keyword>
<keyword evidence="2" id="KW-0472">Membrane</keyword>
<feature type="transmembrane region" description="Helical" evidence="2">
    <location>
        <begin position="187"/>
        <end position="209"/>
    </location>
</feature>
<feature type="compositionally biased region" description="Polar residues" evidence="1">
    <location>
        <begin position="441"/>
        <end position="454"/>
    </location>
</feature>
<evidence type="ECO:0000313" key="4">
    <source>
        <dbReference type="EMBL" id="QDT12644.1"/>
    </source>
</evidence>
<dbReference type="OrthoDB" id="289048at2"/>
<feature type="transmembrane region" description="Helical" evidence="2">
    <location>
        <begin position="221"/>
        <end position="242"/>
    </location>
</feature>
<feature type="region of interest" description="Disordered" evidence="1">
    <location>
        <begin position="120"/>
        <end position="148"/>
    </location>
</feature>
<feature type="compositionally biased region" description="Low complexity" evidence="1">
    <location>
        <begin position="321"/>
        <end position="334"/>
    </location>
</feature>
<feature type="transmembrane region" description="Helical" evidence="2">
    <location>
        <begin position="53"/>
        <end position="84"/>
    </location>
</feature>
<feature type="compositionally biased region" description="Basic and acidic residues" evidence="1">
    <location>
        <begin position="410"/>
        <end position="440"/>
    </location>
</feature>
<proteinExistence type="predicted"/>
<gene>
    <name evidence="4" type="primary">infB_2</name>
    <name evidence="4" type="ORF">K239x_46550</name>
</gene>
<sequence>MISSLANFLMLILYHGQYSQRLAWTLLMYTMGAVCVARIAIEQDRNYSIGYAIALALAALVVMVRFVPGSFIFCVGILALIAYLSDRIVHDCTLIDDSVDSSGQGLIEFGKDAFQKQIAKPASQSSEDVVPSDEAKDPAKPRPKMKAHQPGRTVMYLALGALPLFGIGQFLMRSDSTTWAMAQKYLAFYLFSSLSLLVTTSFLGLRRYLRQRKVDMPSDVTVAWLAGGVVMIGLILGVAYLAPMPGQVLASIEMPDFLTSPKGFKSSSMGWGDEAADDGDSDSGQTAKDKNQQDKEIGSIKPQEGAPAGDSGDGKGEEGPPGKQSGAKKGAAGESKGESGKQKPDGQKSTPSQGSKSGEKQKAEQSRQDPSGSKSKQKSNESQPKQSKQNDAEKSGAKQSPPDQSSKPDSSSEKNDQRGDEPKSKQDQGKSEAEQRKQGEKSQPSEASANDAKTSNPDSSNPDSNDPDTGAAKANDAPSDSGSSSMGTFFSFLGGLLRLFIMAGLFAVVAVFVYLYRDAIAHWWASLWNQDAPVASIDAPTPSLEEAIQQPPRPFAAFRNPIGKEEDPRRIVVITFQAFEAWTREQGWKRDKNETPSEFLRRVAGAIPGAATPASQIVEGYNRIVYGRGKATKQDMAAAKQVWQAMQA</sequence>
<feature type="compositionally biased region" description="Low complexity" evidence="1">
    <location>
        <begin position="398"/>
        <end position="409"/>
    </location>
</feature>
<feature type="compositionally biased region" description="Polar residues" evidence="1">
    <location>
        <begin position="347"/>
        <end position="356"/>
    </location>
</feature>
<keyword evidence="2" id="KW-1133">Transmembrane helix</keyword>
<dbReference type="AlphaFoldDB" id="A0A517NZU3"/>
<dbReference type="Proteomes" id="UP000319817">
    <property type="component" value="Chromosome"/>
</dbReference>
<dbReference type="Pfam" id="PF13559">
    <property type="entry name" value="DUF4129"/>
    <property type="match status" value="1"/>
</dbReference>
<dbReference type="EMBL" id="CP036526">
    <property type="protein sequence ID" value="QDT12644.1"/>
    <property type="molecule type" value="Genomic_DNA"/>
</dbReference>
<feature type="compositionally biased region" description="Basic and acidic residues" evidence="1">
    <location>
        <begin position="335"/>
        <end position="346"/>
    </location>
</feature>
<dbReference type="GO" id="GO:0003743">
    <property type="term" value="F:translation initiation factor activity"/>
    <property type="evidence" value="ECO:0007669"/>
    <property type="project" value="UniProtKB-KW"/>
</dbReference>
<accession>A0A517NZU3</accession>
<evidence type="ECO:0000256" key="2">
    <source>
        <dbReference type="SAM" id="Phobius"/>
    </source>
</evidence>
<keyword evidence="5" id="KW-1185">Reference proteome</keyword>
<feature type="transmembrane region" description="Helical" evidence="2">
    <location>
        <begin position="154"/>
        <end position="172"/>
    </location>
</feature>
<feature type="region of interest" description="Disordered" evidence="1">
    <location>
        <begin position="264"/>
        <end position="484"/>
    </location>
</feature>
<evidence type="ECO:0000259" key="3">
    <source>
        <dbReference type="Pfam" id="PF13559"/>
    </source>
</evidence>
<evidence type="ECO:0000256" key="1">
    <source>
        <dbReference type="SAM" id="MobiDB-lite"/>
    </source>
</evidence>
<organism evidence="4 5">
    <name type="scientific">Stieleria marina</name>
    <dbReference type="NCBI Taxonomy" id="1930275"/>
    <lineage>
        <taxon>Bacteria</taxon>
        <taxon>Pseudomonadati</taxon>
        <taxon>Planctomycetota</taxon>
        <taxon>Planctomycetia</taxon>
        <taxon>Pirellulales</taxon>
        <taxon>Pirellulaceae</taxon>
        <taxon>Stieleria</taxon>
    </lineage>
</organism>
<feature type="compositionally biased region" description="Basic and acidic residues" evidence="1">
    <location>
        <begin position="287"/>
        <end position="298"/>
    </location>
</feature>
<evidence type="ECO:0000313" key="5">
    <source>
        <dbReference type="Proteomes" id="UP000319817"/>
    </source>
</evidence>
<keyword evidence="4" id="KW-0648">Protein biosynthesis</keyword>
<protein>
    <submittedName>
        <fullName evidence="4">Translation initiation factor IF-2</fullName>
    </submittedName>
</protein>
<reference evidence="4 5" key="1">
    <citation type="submission" date="2019-02" db="EMBL/GenBank/DDBJ databases">
        <title>Deep-cultivation of Planctomycetes and their phenomic and genomic characterization uncovers novel biology.</title>
        <authorList>
            <person name="Wiegand S."/>
            <person name="Jogler M."/>
            <person name="Boedeker C."/>
            <person name="Pinto D."/>
            <person name="Vollmers J."/>
            <person name="Rivas-Marin E."/>
            <person name="Kohn T."/>
            <person name="Peeters S.H."/>
            <person name="Heuer A."/>
            <person name="Rast P."/>
            <person name="Oberbeckmann S."/>
            <person name="Bunk B."/>
            <person name="Jeske O."/>
            <person name="Meyerdierks A."/>
            <person name="Storesund J.E."/>
            <person name="Kallscheuer N."/>
            <person name="Luecker S."/>
            <person name="Lage O.M."/>
            <person name="Pohl T."/>
            <person name="Merkel B.J."/>
            <person name="Hornburger P."/>
            <person name="Mueller R.-W."/>
            <person name="Bruemmer F."/>
            <person name="Labrenz M."/>
            <person name="Spormann A.M."/>
            <person name="Op den Camp H."/>
            <person name="Overmann J."/>
            <person name="Amann R."/>
            <person name="Jetten M.S.M."/>
            <person name="Mascher T."/>
            <person name="Medema M.H."/>
            <person name="Devos D.P."/>
            <person name="Kaster A.-K."/>
            <person name="Ovreas L."/>
            <person name="Rohde M."/>
            <person name="Galperin M.Y."/>
            <person name="Jogler C."/>
        </authorList>
    </citation>
    <scope>NUCLEOTIDE SEQUENCE [LARGE SCALE GENOMIC DNA]</scope>
    <source>
        <strain evidence="4 5">K23_9</strain>
    </source>
</reference>
<feature type="compositionally biased region" description="Basic and acidic residues" evidence="1">
    <location>
        <begin position="357"/>
        <end position="367"/>
    </location>
</feature>
<keyword evidence="4" id="KW-0396">Initiation factor</keyword>
<feature type="transmembrane region" description="Helical" evidence="2">
    <location>
        <begin position="489"/>
        <end position="516"/>
    </location>
</feature>
<dbReference type="InterPro" id="IPR025403">
    <property type="entry name" value="TgpA-like_C"/>
</dbReference>
<dbReference type="RefSeq" id="WP_145420513.1">
    <property type="nucleotide sequence ID" value="NZ_CP036526.1"/>
</dbReference>
<feature type="domain" description="Protein-glutamine gamma-glutamyltransferase-like C-terminal" evidence="3">
    <location>
        <begin position="576"/>
        <end position="644"/>
    </location>
</feature>
<name>A0A517NZU3_9BACT</name>